<keyword evidence="12" id="KW-1185">Reference proteome</keyword>
<evidence type="ECO:0000259" key="10">
    <source>
        <dbReference type="SMART" id="SM00148"/>
    </source>
</evidence>
<evidence type="ECO:0000256" key="5">
    <source>
        <dbReference type="ARBA" id="ARBA00022490"/>
    </source>
</evidence>
<evidence type="ECO:0000313" key="11">
    <source>
        <dbReference type="EMBL" id="MEQ2165079.1"/>
    </source>
</evidence>
<comment type="subcellular location">
    <subcellularLocation>
        <location evidence="4">Cytoplasm</location>
    </subcellularLocation>
    <subcellularLocation>
        <location evidence="2">Endoplasmic reticulum</location>
    </subcellularLocation>
    <subcellularLocation>
        <location evidence="3">Membrane</location>
    </subcellularLocation>
    <subcellularLocation>
        <location evidence="1">Nucleus</location>
    </subcellularLocation>
</comment>
<evidence type="ECO:0000256" key="6">
    <source>
        <dbReference type="ARBA" id="ARBA00022723"/>
    </source>
</evidence>
<evidence type="ECO:0000313" key="12">
    <source>
        <dbReference type="Proteomes" id="UP001476798"/>
    </source>
</evidence>
<keyword evidence="9" id="KW-0539">Nucleus</keyword>
<dbReference type="Pfam" id="PF00388">
    <property type="entry name" value="PI-PLC-X"/>
    <property type="match status" value="1"/>
</dbReference>
<evidence type="ECO:0000256" key="2">
    <source>
        <dbReference type="ARBA" id="ARBA00004240"/>
    </source>
</evidence>
<evidence type="ECO:0000256" key="8">
    <source>
        <dbReference type="ARBA" id="ARBA00023136"/>
    </source>
</evidence>
<dbReference type="SUPFAM" id="SSF51695">
    <property type="entry name" value="PLC-like phosphodiesterases"/>
    <property type="match status" value="1"/>
</dbReference>
<protein>
    <recommendedName>
        <fullName evidence="10">Phosphatidylinositol-specific phospholipase C X domain-containing protein</fullName>
    </recommendedName>
</protein>
<dbReference type="EMBL" id="JAHRIO010020888">
    <property type="protein sequence ID" value="MEQ2165079.1"/>
    <property type="molecule type" value="Genomic_DNA"/>
</dbReference>
<gene>
    <name evidence="11" type="ORF">GOODEAATRI_013368</name>
</gene>
<dbReference type="InterPro" id="IPR001192">
    <property type="entry name" value="PI-PLC_fam"/>
</dbReference>
<organism evidence="11 12">
    <name type="scientific">Goodea atripinnis</name>
    <dbReference type="NCBI Taxonomy" id="208336"/>
    <lineage>
        <taxon>Eukaryota</taxon>
        <taxon>Metazoa</taxon>
        <taxon>Chordata</taxon>
        <taxon>Craniata</taxon>
        <taxon>Vertebrata</taxon>
        <taxon>Euteleostomi</taxon>
        <taxon>Actinopterygii</taxon>
        <taxon>Neopterygii</taxon>
        <taxon>Teleostei</taxon>
        <taxon>Neoteleostei</taxon>
        <taxon>Acanthomorphata</taxon>
        <taxon>Ovalentaria</taxon>
        <taxon>Atherinomorphae</taxon>
        <taxon>Cyprinodontiformes</taxon>
        <taxon>Goodeidae</taxon>
        <taxon>Goodea</taxon>
    </lineage>
</organism>
<dbReference type="PANTHER" id="PTHR10336:SF31">
    <property type="entry name" value="1-PHOSPHATIDYLINOSITOL 4,5-BISPHOSPHATE PHOSPHODIESTERASE DELTA-4"/>
    <property type="match status" value="1"/>
</dbReference>
<reference evidence="11 12" key="1">
    <citation type="submission" date="2021-06" db="EMBL/GenBank/DDBJ databases">
        <authorList>
            <person name="Palmer J.M."/>
        </authorList>
    </citation>
    <scope>NUCLEOTIDE SEQUENCE [LARGE SCALE GENOMIC DNA]</scope>
    <source>
        <strain evidence="11 12">GA_2019</strain>
        <tissue evidence="11">Muscle</tissue>
    </source>
</reference>
<dbReference type="PANTHER" id="PTHR10336">
    <property type="entry name" value="PHOSPHOINOSITIDE-SPECIFIC PHOSPHOLIPASE C FAMILY PROTEIN"/>
    <property type="match status" value="1"/>
</dbReference>
<dbReference type="PROSITE" id="PS50007">
    <property type="entry name" value="PIPLC_X_DOMAIN"/>
    <property type="match status" value="1"/>
</dbReference>
<keyword evidence="7" id="KW-0256">Endoplasmic reticulum</keyword>
<dbReference type="InterPro" id="IPR000909">
    <property type="entry name" value="PLipase_C_PInositol-sp_X_dom"/>
</dbReference>
<evidence type="ECO:0000256" key="1">
    <source>
        <dbReference type="ARBA" id="ARBA00004123"/>
    </source>
</evidence>
<evidence type="ECO:0000256" key="4">
    <source>
        <dbReference type="ARBA" id="ARBA00004496"/>
    </source>
</evidence>
<keyword evidence="6" id="KW-0479">Metal-binding</keyword>
<keyword evidence="5" id="KW-0963">Cytoplasm</keyword>
<comment type="caution">
    <text evidence="11">The sequence shown here is derived from an EMBL/GenBank/DDBJ whole genome shotgun (WGS) entry which is preliminary data.</text>
</comment>
<name>A0ABV0N123_9TELE</name>
<evidence type="ECO:0000256" key="7">
    <source>
        <dbReference type="ARBA" id="ARBA00022824"/>
    </source>
</evidence>
<dbReference type="Proteomes" id="UP001476798">
    <property type="component" value="Unassembled WGS sequence"/>
</dbReference>
<dbReference type="SMART" id="SM00148">
    <property type="entry name" value="PLCXc"/>
    <property type="match status" value="1"/>
</dbReference>
<keyword evidence="8" id="KW-0472">Membrane</keyword>
<evidence type="ECO:0000256" key="9">
    <source>
        <dbReference type="ARBA" id="ARBA00023242"/>
    </source>
</evidence>
<dbReference type="Gene3D" id="3.20.20.190">
    <property type="entry name" value="Phosphatidylinositol (PI) phosphodiesterase"/>
    <property type="match status" value="1"/>
</dbReference>
<dbReference type="InterPro" id="IPR017946">
    <property type="entry name" value="PLC-like_Pdiesterase_TIM-brl"/>
</dbReference>
<feature type="domain" description="Phosphatidylinositol-specific phospholipase C X" evidence="10">
    <location>
        <begin position="7"/>
        <end position="93"/>
    </location>
</feature>
<evidence type="ECO:0000256" key="3">
    <source>
        <dbReference type="ARBA" id="ARBA00004370"/>
    </source>
</evidence>
<accession>A0ABV0N123</accession>
<proteinExistence type="predicted"/>
<sequence>MATGVLVSIYGSVLQYYISLTPYCPYLSLLQVSEYPVILSIENHCSVDQQRVMAQHLKHILGDKLLKGMLDSRAPVGLPTPEELKGKILLKAKKIGGLEESFNGTVEDSLTGEVSEEDEVAEIDEDNLYRESIRRRVKVGLLIASVSVSYTQTAYYTV</sequence>